<accession>A0A239N6J0</accession>
<sequence>MSDQATRPARSPANRRKASVDDSEPLGIRERNQRLILGAASQEFAAKGFQAARTEDIAARVGLPKANVYYYFQNKRNLYARVLEALVEPLLQAAALLRAERPPEQALPAYIQARMRVAHEHPHTYKAVLGEMLLGARQLPAPCGERLRQAAQDNLACLRNWMERGLIATADPQHLLLFLWSATQAHSHFGWQASLITGKARPAEADYRAVAESVSRLVLGALAPDDARPRLRPFPI</sequence>
<gene>
    <name evidence="5" type="ORF">SAMN05216189_10729</name>
    <name evidence="6" type="ORF">SAMN06295949_13814</name>
</gene>
<dbReference type="InterPro" id="IPR036271">
    <property type="entry name" value="Tet_transcr_reg_TetR-rel_C_sf"/>
</dbReference>
<dbReference type="Proteomes" id="UP000199693">
    <property type="component" value="Unassembled WGS sequence"/>
</dbReference>
<evidence type="ECO:0000313" key="6">
    <source>
        <dbReference type="EMBL" id="SNT50340.1"/>
    </source>
</evidence>
<feature type="DNA-binding region" description="H-T-H motif" evidence="2">
    <location>
        <begin position="53"/>
        <end position="72"/>
    </location>
</feature>
<evidence type="ECO:0000313" key="5">
    <source>
        <dbReference type="EMBL" id="SDL11894.1"/>
    </source>
</evidence>
<proteinExistence type="predicted"/>
<dbReference type="SUPFAM" id="SSF48498">
    <property type="entry name" value="Tetracyclin repressor-like, C-terminal domain"/>
    <property type="match status" value="1"/>
</dbReference>
<dbReference type="GO" id="GO:0045892">
    <property type="term" value="P:negative regulation of DNA-templated transcription"/>
    <property type="evidence" value="ECO:0007669"/>
    <property type="project" value="InterPro"/>
</dbReference>
<dbReference type="PANTHER" id="PTHR30055">
    <property type="entry name" value="HTH-TYPE TRANSCRIPTIONAL REGULATOR RUTR"/>
    <property type="match status" value="1"/>
</dbReference>
<evidence type="ECO:0000313" key="7">
    <source>
        <dbReference type="Proteomes" id="UP000198309"/>
    </source>
</evidence>
<dbReference type="Gene3D" id="1.10.357.10">
    <property type="entry name" value="Tetracycline Repressor, domain 2"/>
    <property type="match status" value="1"/>
</dbReference>
<dbReference type="InterPro" id="IPR050109">
    <property type="entry name" value="HTH-type_TetR-like_transc_reg"/>
</dbReference>
<dbReference type="Gene3D" id="1.10.10.60">
    <property type="entry name" value="Homeodomain-like"/>
    <property type="match status" value="1"/>
</dbReference>
<reference evidence="6 7" key="2">
    <citation type="submission" date="2017-06" db="EMBL/GenBank/DDBJ databases">
        <authorList>
            <person name="Varghese N."/>
            <person name="Submissions S."/>
        </authorList>
    </citation>
    <scope>NUCLEOTIDE SEQUENCE [LARGE SCALE GENOMIC DNA]</scope>
    <source>
        <strain evidence="6 7">RLD-1</strain>
    </source>
</reference>
<dbReference type="Pfam" id="PF08362">
    <property type="entry name" value="TetR_C_3"/>
    <property type="match status" value="1"/>
</dbReference>
<evidence type="ECO:0000313" key="8">
    <source>
        <dbReference type="Proteomes" id="UP000199693"/>
    </source>
</evidence>
<dbReference type="PRINTS" id="PR00455">
    <property type="entry name" value="HTHTETR"/>
</dbReference>
<evidence type="ECO:0000256" key="3">
    <source>
        <dbReference type="SAM" id="MobiDB-lite"/>
    </source>
</evidence>
<reference evidence="5 8" key="1">
    <citation type="submission" date="2016-10" db="EMBL/GenBank/DDBJ databases">
        <authorList>
            <person name="de Groot N.N."/>
        </authorList>
    </citation>
    <scope>NUCLEOTIDE SEQUENCE [LARGE SCALE GENOMIC DNA]</scope>
    <source>
        <strain evidence="5 8">CCM 7361</strain>
    </source>
</reference>
<dbReference type="Proteomes" id="UP000198309">
    <property type="component" value="Unassembled WGS sequence"/>
</dbReference>
<dbReference type="EMBL" id="FZPC01000038">
    <property type="protein sequence ID" value="SNT50340.1"/>
    <property type="molecule type" value="Genomic_DNA"/>
</dbReference>
<dbReference type="GO" id="GO:0003700">
    <property type="term" value="F:DNA-binding transcription factor activity"/>
    <property type="evidence" value="ECO:0007669"/>
    <property type="project" value="TreeGrafter"/>
</dbReference>
<dbReference type="InterPro" id="IPR001647">
    <property type="entry name" value="HTH_TetR"/>
</dbReference>
<protein>
    <submittedName>
        <fullName evidence="5">Transcriptional regulator, TetR family</fullName>
    </submittedName>
</protein>
<dbReference type="PANTHER" id="PTHR30055:SF196">
    <property type="entry name" value="HTH-TYPE TRANSCRIPTIONAL REGULATOR RUTR"/>
    <property type="match status" value="1"/>
</dbReference>
<dbReference type="PROSITE" id="PS50977">
    <property type="entry name" value="HTH_TETR_2"/>
    <property type="match status" value="1"/>
</dbReference>
<dbReference type="AlphaFoldDB" id="A0A239N6J0"/>
<dbReference type="SUPFAM" id="SSF46689">
    <property type="entry name" value="Homeodomain-like"/>
    <property type="match status" value="1"/>
</dbReference>
<dbReference type="Pfam" id="PF00440">
    <property type="entry name" value="TetR_N"/>
    <property type="match status" value="1"/>
</dbReference>
<dbReference type="RefSeq" id="WP_089394321.1">
    <property type="nucleotide sequence ID" value="NZ_FNEC01000072.1"/>
</dbReference>
<dbReference type="InterPro" id="IPR009057">
    <property type="entry name" value="Homeodomain-like_sf"/>
</dbReference>
<evidence type="ECO:0000259" key="4">
    <source>
        <dbReference type="PROSITE" id="PS50977"/>
    </source>
</evidence>
<evidence type="ECO:0000256" key="1">
    <source>
        <dbReference type="ARBA" id="ARBA00023125"/>
    </source>
</evidence>
<feature type="region of interest" description="Disordered" evidence="3">
    <location>
        <begin position="1"/>
        <end position="25"/>
    </location>
</feature>
<dbReference type="InterPro" id="IPR013573">
    <property type="entry name" value="Tscrpt_reg_YcdC_C"/>
</dbReference>
<feature type="domain" description="HTH tetR-type" evidence="4">
    <location>
        <begin position="30"/>
        <end position="90"/>
    </location>
</feature>
<keyword evidence="7" id="KW-1185">Reference proteome</keyword>
<keyword evidence="1 2" id="KW-0238">DNA-binding</keyword>
<dbReference type="GO" id="GO:0000976">
    <property type="term" value="F:transcription cis-regulatory region binding"/>
    <property type="evidence" value="ECO:0007669"/>
    <property type="project" value="TreeGrafter"/>
</dbReference>
<organism evidence="5 8">
    <name type="scientific">Pseudomonas delhiensis</name>
    <dbReference type="NCBI Taxonomy" id="366289"/>
    <lineage>
        <taxon>Bacteria</taxon>
        <taxon>Pseudomonadati</taxon>
        <taxon>Pseudomonadota</taxon>
        <taxon>Gammaproteobacteria</taxon>
        <taxon>Pseudomonadales</taxon>
        <taxon>Pseudomonadaceae</taxon>
        <taxon>Pseudomonas</taxon>
    </lineage>
</organism>
<dbReference type="EMBL" id="FNEC01000072">
    <property type="protein sequence ID" value="SDL11894.1"/>
    <property type="molecule type" value="Genomic_DNA"/>
</dbReference>
<evidence type="ECO:0000256" key="2">
    <source>
        <dbReference type="PROSITE-ProRule" id="PRU00335"/>
    </source>
</evidence>
<name>A0A239N6J0_9PSED</name>